<dbReference type="PANTHER" id="PTHR39639">
    <property type="entry name" value="CHROMOSOME 16, WHOLE GENOME SHOTGUN SEQUENCE"/>
    <property type="match status" value="1"/>
</dbReference>
<evidence type="ECO:0000313" key="2">
    <source>
        <dbReference type="EMBL" id="GAA4701418.1"/>
    </source>
</evidence>
<protein>
    <submittedName>
        <fullName evidence="2">DUF262 domain-containing protein</fullName>
    </submittedName>
</protein>
<accession>A0ABP8X7X9</accession>
<gene>
    <name evidence="2" type="ORF">GCM10025781_19760</name>
</gene>
<dbReference type="EMBL" id="BAABLN010000031">
    <property type="protein sequence ID" value="GAA4701418.1"/>
    <property type="molecule type" value="Genomic_DNA"/>
</dbReference>
<reference evidence="3" key="1">
    <citation type="journal article" date="2019" name="Int. J. Syst. Evol. Microbiol.">
        <title>The Global Catalogue of Microorganisms (GCM) 10K type strain sequencing project: providing services to taxonomists for standard genome sequencing and annotation.</title>
        <authorList>
            <consortium name="The Broad Institute Genomics Platform"/>
            <consortium name="The Broad Institute Genome Sequencing Center for Infectious Disease"/>
            <person name="Wu L."/>
            <person name="Ma J."/>
        </authorList>
    </citation>
    <scope>NUCLEOTIDE SEQUENCE [LARGE SCALE GENOMIC DNA]</scope>
    <source>
        <strain evidence="3">JCM 18958</strain>
    </source>
</reference>
<keyword evidence="3" id="KW-1185">Reference proteome</keyword>
<dbReference type="PANTHER" id="PTHR39639:SF1">
    <property type="entry name" value="DUF262 DOMAIN-CONTAINING PROTEIN"/>
    <property type="match status" value="1"/>
</dbReference>
<proteinExistence type="predicted"/>
<organism evidence="2 3">
    <name type="scientific">Kocuria gwangalliensis</name>
    <dbReference type="NCBI Taxonomy" id="501592"/>
    <lineage>
        <taxon>Bacteria</taxon>
        <taxon>Bacillati</taxon>
        <taxon>Actinomycetota</taxon>
        <taxon>Actinomycetes</taxon>
        <taxon>Micrococcales</taxon>
        <taxon>Micrococcaceae</taxon>
        <taxon>Kocuria</taxon>
    </lineage>
</organism>
<evidence type="ECO:0000259" key="1">
    <source>
        <dbReference type="Pfam" id="PF03235"/>
    </source>
</evidence>
<dbReference type="RefSeq" id="WP_345311390.1">
    <property type="nucleotide sequence ID" value="NZ_BAABLN010000031.1"/>
</dbReference>
<feature type="domain" description="GmrSD restriction endonucleases N-terminal" evidence="1">
    <location>
        <begin position="51"/>
        <end position="194"/>
    </location>
</feature>
<evidence type="ECO:0000313" key="3">
    <source>
        <dbReference type="Proteomes" id="UP001501446"/>
    </source>
</evidence>
<name>A0ABP8X7X9_9MICC</name>
<dbReference type="Proteomes" id="UP001501446">
    <property type="component" value="Unassembled WGS sequence"/>
</dbReference>
<comment type="caution">
    <text evidence="2">The sequence shown here is derived from an EMBL/GenBank/DDBJ whole genome shotgun (WGS) entry which is preliminary data.</text>
</comment>
<sequence length="385" mass="43777">MKESPSPHAETVVNEIAEGLAYDEQEKTESAPLDLEGDRKLVTQPYDYSIRQLVDEIERGGIRLDVTYQRQYVWDDGKASRLIESLLLNVPIPVVYIAEDDDFSFEVIDGLQRLTTLKRFLADEFPLTGITVLKEIKGKKYNELSPRDQRRLANRTIRCIAITMDSHPDIKFDVFERLNTNVAVLTAQEIRNCVYRGPFNDSIKELGDYDQLNHLVGSSGRRRMVPAELVLRFFALKDQLNDYRPPLSQFINKYMRDRRRLALTEDEIALFKDCVNTAVDTFGERAFQVPDRNGITHNTVHKALFDAVMICLASTNRESLAKAKGAGGLIQNALKDTGLRDTLGRATADRKRVFERIRIIGLAMEQSLEVRVDVLDVVGREAPMA</sequence>
<dbReference type="InterPro" id="IPR004919">
    <property type="entry name" value="GmrSD_N"/>
</dbReference>
<dbReference type="Pfam" id="PF03235">
    <property type="entry name" value="GmrSD_N"/>
    <property type="match status" value="1"/>
</dbReference>